<reference evidence="5 6" key="1">
    <citation type="submission" date="2019-01" db="EMBL/GenBank/DDBJ databases">
        <authorList>
            <person name="Sayadi A."/>
        </authorList>
    </citation>
    <scope>NUCLEOTIDE SEQUENCE [LARGE SCALE GENOMIC DNA]</scope>
</reference>
<dbReference type="PANTHER" id="PTHR12241">
    <property type="entry name" value="TUBULIN POLYGLUTAMYLASE"/>
    <property type="match status" value="1"/>
</dbReference>
<feature type="compositionally biased region" description="Basic residues" evidence="4">
    <location>
        <begin position="345"/>
        <end position="369"/>
    </location>
</feature>
<dbReference type="PANTHER" id="PTHR12241:SF162">
    <property type="entry name" value="TUBULIN MONOGLUTAMYLASE TTLL4"/>
    <property type="match status" value="1"/>
</dbReference>
<feature type="compositionally biased region" description="Low complexity" evidence="4">
    <location>
        <begin position="372"/>
        <end position="381"/>
    </location>
</feature>
<evidence type="ECO:0000256" key="2">
    <source>
        <dbReference type="ARBA" id="ARBA00022741"/>
    </source>
</evidence>
<name>A0A653DU88_CALMS</name>
<feature type="region of interest" description="Disordered" evidence="4">
    <location>
        <begin position="338"/>
        <end position="436"/>
    </location>
</feature>
<accession>A0A653DU88</accession>
<evidence type="ECO:0000313" key="6">
    <source>
        <dbReference type="Proteomes" id="UP000410492"/>
    </source>
</evidence>
<keyword evidence="3" id="KW-0067">ATP-binding</keyword>
<dbReference type="OrthoDB" id="202825at2759"/>
<dbReference type="PROSITE" id="PS51221">
    <property type="entry name" value="TTL"/>
    <property type="match status" value="1"/>
</dbReference>
<dbReference type="Pfam" id="PF03133">
    <property type="entry name" value="TTL"/>
    <property type="match status" value="1"/>
</dbReference>
<feature type="compositionally biased region" description="Acidic residues" evidence="4">
    <location>
        <begin position="386"/>
        <end position="403"/>
    </location>
</feature>
<protein>
    <recommendedName>
        <fullName evidence="7">Tubulin polyglutamylase TTLL4</fullName>
    </recommendedName>
</protein>
<feature type="compositionally biased region" description="Low complexity" evidence="4">
    <location>
        <begin position="418"/>
        <end position="427"/>
    </location>
</feature>
<dbReference type="Gene3D" id="3.30.470.20">
    <property type="entry name" value="ATP-grasp fold, B domain"/>
    <property type="match status" value="1"/>
</dbReference>
<dbReference type="InterPro" id="IPR004344">
    <property type="entry name" value="TTL/TTLL_fam"/>
</dbReference>
<dbReference type="EMBL" id="CAACVG010014862">
    <property type="protein sequence ID" value="VEN63813.1"/>
    <property type="molecule type" value="Genomic_DNA"/>
</dbReference>
<dbReference type="Proteomes" id="UP000410492">
    <property type="component" value="Unassembled WGS sequence"/>
</dbReference>
<keyword evidence="6" id="KW-1185">Reference proteome</keyword>
<feature type="compositionally biased region" description="Basic and acidic residues" evidence="4">
    <location>
        <begin position="404"/>
        <end position="417"/>
    </location>
</feature>
<evidence type="ECO:0008006" key="7">
    <source>
        <dbReference type="Google" id="ProtNLM"/>
    </source>
</evidence>
<dbReference type="SUPFAM" id="SSF56059">
    <property type="entry name" value="Glutathione synthetase ATP-binding domain-like"/>
    <property type="match status" value="1"/>
</dbReference>
<dbReference type="GO" id="GO:0036064">
    <property type="term" value="C:ciliary basal body"/>
    <property type="evidence" value="ECO:0007669"/>
    <property type="project" value="TreeGrafter"/>
</dbReference>
<dbReference type="GO" id="GO:0005524">
    <property type="term" value="F:ATP binding"/>
    <property type="evidence" value="ECO:0007669"/>
    <property type="project" value="UniProtKB-KW"/>
</dbReference>
<proteinExistence type="predicted"/>
<evidence type="ECO:0000313" key="5">
    <source>
        <dbReference type="EMBL" id="VEN63813.1"/>
    </source>
</evidence>
<evidence type="ECO:0000256" key="4">
    <source>
        <dbReference type="SAM" id="MobiDB-lite"/>
    </source>
</evidence>
<sequence>MPNRHYCGPRDSLEMGDCQLSHYPNQEKICKYHYAPWGPTCEIHFPRRRSRSETNDPCRRKMKEMKTLTPKRYRTQEYENMEYEYEARAQWPDKFDCCRIRSNLCELPTTYISNNCQISSNMTTVTKITAESEDFVECLKSVTYNNSVKFVGFDDQLENLGNQEKAGNMEHYTRISPNKFDYSKYQKKPDIKSPGKNVSSLHSRSMVRGLVSPQDNHSSDLKSQSMKNVDTMNNCREYCPLVDFKLHNLSDHRPVCYDTGTYFDRRVDSTNLKERYNLELECLRDRLKKLRNSAYGIVASEKVASIEVNPIETKNTTKEIKVTSLDVKTKVKREKVKVISPPISRHSKNRLAVRTKAKVNHVKLKRIPKPKTPTSASTSSKCAESDCGESDSEPEANADELDNASEHSLEESNRESSEVSSSFSPQETGSGDSVAWPIRPSLFPNIPPYIHFNTHDSEVEFKVPGKRHFKWKLSTITPVIVRKTLTNSGFVLVRSEFTRESNQWLGTWGKHMKSPMFKTLKDSQKLNHFPGTFQLGRKDRLWRNFQKMIAKFGYKEFGFLPLTYILPQELRLLKQSWEFRSGCGEMWIIKPPASARGVGIKVINKWSQLPKKTSLVVQKYISNPYLINGSKFDLRLYVLVTSFDPLRIYLYPDGLARFASAKYSDDVKDLKDRYMHLTNYSINKLSSQYTANEDANACQGHKWTLSKLMEYLETAGVDTKALWKNLQSLVVKTMIACEAPIVQLCEENMCNRYNCYELFGVDVLLDENLKPWLLEVNISPSLHSASPLDAHVKGPMVQTLFDMAQFHLPQRLAMQCRNCPPCYEPKLYSTNLTKRERSKHGVYAQMENREDYLEGVLKDLTGDDVRQLVRAEDEFVVKGRFEKIFPTSQSHKYLNFMERRYYNRLFDAWETKYENKREEGIALLQSLCAKKVHLKVASPSTFSKAKNFVLATIQTICSQCRKFSEYEPFRGEYSTINGGAELSSGRDPTTDQDH</sequence>
<gene>
    <name evidence="5" type="ORF">CALMAC_LOCUS20528</name>
</gene>
<dbReference type="GO" id="GO:0000226">
    <property type="term" value="P:microtubule cytoskeleton organization"/>
    <property type="evidence" value="ECO:0007669"/>
    <property type="project" value="TreeGrafter"/>
</dbReference>
<dbReference type="AlphaFoldDB" id="A0A653DU88"/>
<organism evidence="5 6">
    <name type="scientific">Callosobruchus maculatus</name>
    <name type="common">Southern cowpea weevil</name>
    <name type="synonym">Pulse bruchid</name>
    <dbReference type="NCBI Taxonomy" id="64391"/>
    <lineage>
        <taxon>Eukaryota</taxon>
        <taxon>Metazoa</taxon>
        <taxon>Ecdysozoa</taxon>
        <taxon>Arthropoda</taxon>
        <taxon>Hexapoda</taxon>
        <taxon>Insecta</taxon>
        <taxon>Pterygota</taxon>
        <taxon>Neoptera</taxon>
        <taxon>Endopterygota</taxon>
        <taxon>Coleoptera</taxon>
        <taxon>Polyphaga</taxon>
        <taxon>Cucujiformia</taxon>
        <taxon>Chrysomeloidea</taxon>
        <taxon>Chrysomelidae</taxon>
        <taxon>Bruchinae</taxon>
        <taxon>Bruchini</taxon>
        <taxon>Callosobruchus</taxon>
    </lineage>
</organism>
<evidence type="ECO:0000256" key="3">
    <source>
        <dbReference type="ARBA" id="ARBA00022840"/>
    </source>
</evidence>
<dbReference type="GO" id="GO:0015631">
    <property type="term" value="F:tubulin binding"/>
    <property type="evidence" value="ECO:0007669"/>
    <property type="project" value="TreeGrafter"/>
</dbReference>
<keyword evidence="1" id="KW-0436">Ligase</keyword>
<dbReference type="GO" id="GO:0070740">
    <property type="term" value="F:tubulin-glutamic acid ligase activity"/>
    <property type="evidence" value="ECO:0007669"/>
    <property type="project" value="TreeGrafter"/>
</dbReference>
<keyword evidence="2" id="KW-0547">Nucleotide-binding</keyword>
<evidence type="ECO:0000256" key="1">
    <source>
        <dbReference type="ARBA" id="ARBA00022598"/>
    </source>
</evidence>